<dbReference type="Gene3D" id="2.130.10.30">
    <property type="entry name" value="Regulator of chromosome condensation 1/beta-lactamase-inhibitor protein II"/>
    <property type="match status" value="1"/>
</dbReference>
<keyword evidence="2" id="KW-0040">ANK repeat</keyword>
<dbReference type="PROSITE" id="PS50088">
    <property type="entry name" value="ANK_REPEAT"/>
    <property type="match status" value="2"/>
</dbReference>
<dbReference type="EMBL" id="CAJHNH020004506">
    <property type="protein sequence ID" value="CAG5131170.1"/>
    <property type="molecule type" value="Genomic_DNA"/>
</dbReference>
<feature type="non-terminal residue" evidence="4">
    <location>
        <position position="220"/>
    </location>
</feature>
<dbReference type="InterPro" id="IPR002110">
    <property type="entry name" value="Ankyrin_rpt"/>
</dbReference>
<dbReference type="Proteomes" id="UP000678393">
    <property type="component" value="Unassembled WGS sequence"/>
</dbReference>
<dbReference type="Pfam" id="PF12796">
    <property type="entry name" value="Ank_2"/>
    <property type="match status" value="1"/>
</dbReference>
<dbReference type="SUPFAM" id="SSF50985">
    <property type="entry name" value="RCC1/BLIP-II"/>
    <property type="match status" value="1"/>
</dbReference>
<accession>A0A8S3ZTF3</accession>
<reference evidence="4" key="1">
    <citation type="submission" date="2021-04" db="EMBL/GenBank/DDBJ databases">
        <authorList>
            <consortium name="Molecular Ecology Group"/>
        </authorList>
    </citation>
    <scope>NUCLEOTIDE SEQUENCE</scope>
</reference>
<dbReference type="AlphaFoldDB" id="A0A8S3ZTF3"/>
<dbReference type="PANTHER" id="PTHR22872:SF2">
    <property type="entry name" value="INHIBITOR OF BRUTON TYROSINE KINASE"/>
    <property type="match status" value="1"/>
</dbReference>
<sequence length="220" mass="24652">MPLVLLEKDCGPKCRSRKHVQEIISLISRGNLPEFQAYSSLCYNWTKHSDLFGRTALHIAASCGKTNILKWLLEERLIDLTVKDLESGYTALHRAMLYGQLTCARLLVQCNADVHVRDTEGLSPLDIAMLDRPPHVQYTVKEPNEVYTWGENNNSTLGHSSPHKRTSPEAVDLFKKMGVSIKQIVLCKYHCVFLTQSGQVYTCGHGPGGRLGHGDQHTIL</sequence>
<dbReference type="Pfam" id="PF00415">
    <property type="entry name" value="RCC1"/>
    <property type="match status" value="1"/>
</dbReference>
<evidence type="ECO:0000313" key="4">
    <source>
        <dbReference type="EMBL" id="CAG5131170.1"/>
    </source>
</evidence>
<evidence type="ECO:0000256" key="1">
    <source>
        <dbReference type="ARBA" id="ARBA00022737"/>
    </source>
</evidence>
<protein>
    <recommendedName>
        <fullName evidence="6">Inhibitor of Bruton tyrosine kinase</fullName>
    </recommendedName>
</protein>
<dbReference type="InterPro" id="IPR000408">
    <property type="entry name" value="Reg_chr_condens"/>
</dbReference>
<dbReference type="PANTHER" id="PTHR22872">
    <property type="entry name" value="BTK-BINDING PROTEIN-RELATED"/>
    <property type="match status" value="1"/>
</dbReference>
<comment type="caution">
    <text evidence="4">The sequence shown here is derived from an EMBL/GenBank/DDBJ whole genome shotgun (WGS) entry which is preliminary data.</text>
</comment>
<evidence type="ECO:0000256" key="2">
    <source>
        <dbReference type="PROSITE-ProRule" id="PRU00023"/>
    </source>
</evidence>
<dbReference type="InterPro" id="IPR036770">
    <property type="entry name" value="Ankyrin_rpt-contain_sf"/>
</dbReference>
<name>A0A8S3ZTF3_9EUPU</name>
<dbReference type="Gene3D" id="1.25.40.20">
    <property type="entry name" value="Ankyrin repeat-containing domain"/>
    <property type="match status" value="1"/>
</dbReference>
<evidence type="ECO:0000256" key="3">
    <source>
        <dbReference type="PROSITE-ProRule" id="PRU00235"/>
    </source>
</evidence>
<gene>
    <name evidence="4" type="ORF">CUNI_LOCUS16728</name>
</gene>
<dbReference type="InterPro" id="IPR009091">
    <property type="entry name" value="RCC1/BLIP-II"/>
</dbReference>
<keyword evidence="5" id="KW-1185">Reference proteome</keyword>
<dbReference type="SMART" id="SM00248">
    <property type="entry name" value="ANK"/>
    <property type="match status" value="2"/>
</dbReference>
<evidence type="ECO:0008006" key="6">
    <source>
        <dbReference type="Google" id="ProtNLM"/>
    </source>
</evidence>
<dbReference type="PROSITE" id="PS50297">
    <property type="entry name" value="ANK_REP_REGION"/>
    <property type="match status" value="2"/>
</dbReference>
<dbReference type="PROSITE" id="PS50012">
    <property type="entry name" value="RCC1_3"/>
    <property type="match status" value="1"/>
</dbReference>
<dbReference type="InterPro" id="IPR051625">
    <property type="entry name" value="Signaling_Regulatory_Domain"/>
</dbReference>
<feature type="repeat" description="ANK" evidence="2">
    <location>
        <begin position="52"/>
        <end position="74"/>
    </location>
</feature>
<feature type="repeat" description="ANK" evidence="2">
    <location>
        <begin position="87"/>
        <end position="119"/>
    </location>
</feature>
<organism evidence="4 5">
    <name type="scientific">Candidula unifasciata</name>
    <dbReference type="NCBI Taxonomy" id="100452"/>
    <lineage>
        <taxon>Eukaryota</taxon>
        <taxon>Metazoa</taxon>
        <taxon>Spiralia</taxon>
        <taxon>Lophotrochozoa</taxon>
        <taxon>Mollusca</taxon>
        <taxon>Gastropoda</taxon>
        <taxon>Heterobranchia</taxon>
        <taxon>Euthyneura</taxon>
        <taxon>Panpulmonata</taxon>
        <taxon>Eupulmonata</taxon>
        <taxon>Stylommatophora</taxon>
        <taxon>Helicina</taxon>
        <taxon>Helicoidea</taxon>
        <taxon>Geomitridae</taxon>
        <taxon>Candidula</taxon>
    </lineage>
</organism>
<proteinExistence type="predicted"/>
<dbReference type="SUPFAM" id="SSF48403">
    <property type="entry name" value="Ankyrin repeat"/>
    <property type="match status" value="1"/>
</dbReference>
<evidence type="ECO:0000313" key="5">
    <source>
        <dbReference type="Proteomes" id="UP000678393"/>
    </source>
</evidence>
<keyword evidence="1" id="KW-0677">Repeat</keyword>
<feature type="repeat" description="RCC1" evidence="3">
    <location>
        <begin position="144"/>
        <end position="197"/>
    </location>
</feature>
<dbReference type="OrthoDB" id="1893551at2759"/>